<name>A0A1V6N263_METAZ</name>
<protein>
    <recommendedName>
        <fullName evidence="3">Metal-binding protein</fullName>
    </recommendedName>
</protein>
<dbReference type="AlphaFoldDB" id="A0A1V6N263"/>
<dbReference type="EMBL" id="JXMW01000010">
    <property type="protein sequence ID" value="OQD58755.1"/>
    <property type="molecule type" value="Genomic_DNA"/>
</dbReference>
<proteinExistence type="predicted"/>
<dbReference type="RefSeq" id="WP_080460448.1">
    <property type="nucleotide sequence ID" value="NZ_JXMW01000010.1"/>
</dbReference>
<organism evidence="1 2">
    <name type="scientific">Methanobrevibacter arboriphilus JCM 13429 = DSM 1125</name>
    <dbReference type="NCBI Taxonomy" id="1300164"/>
    <lineage>
        <taxon>Archaea</taxon>
        <taxon>Methanobacteriati</taxon>
        <taxon>Methanobacteriota</taxon>
        <taxon>Methanomada group</taxon>
        <taxon>Methanobacteria</taxon>
        <taxon>Methanobacteriales</taxon>
        <taxon>Methanobacteriaceae</taxon>
        <taxon>Methanobrevibacter</taxon>
    </lineage>
</organism>
<accession>A0A1V6N263</accession>
<sequence>MDNIDKVWDKLLKITNNLENMEAKIINIGTVETGMWTLLKCKYGCSNYGKSLGCPPYTPTADEMEKVLRCYDVGILLRTKDDMGTINKVVVDLEYFALDIEFFKAFALGAGRCKICERCNLSQCIHPKLHRPSMEACGIDVQTTAKNNGYNQMIGVENGEKFYYDYGLLLID</sequence>
<dbReference type="InterPro" id="IPR019271">
    <property type="entry name" value="DUF2284_metal-binding"/>
</dbReference>
<comment type="caution">
    <text evidence="1">The sequence shown here is derived from an EMBL/GenBank/DDBJ whole genome shotgun (WGS) entry which is preliminary data.</text>
</comment>
<dbReference type="OrthoDB" id="73362at2157"/>
<evidence type="ECO:0000313" key="1">
    <source>
        <dbReference type="EMBL" id="OQD58755.1"/>
    </source>
</evidence>
<evidence type="ECO:0000313" key="2">
    <source>
        <dbReference type="Proteomes" id="UP000191661"/>
    </source>
</evidence>
<keyword evidence="2" id="KW-1185">Reference proteome</keyword>
<dbReference type="Pfam" id="PF10050">
    <property type="entry name" value="DUF2284"/>
    <property type="match status" value="1"/>
</dbReference>
<reference evidence="1 2" key="1">
    <citation type="submission" date="2014-12" db="EMBL/GenBank/DDBJ databases">
        <title>Genome sequence of Methanobrevibacter arboriphilicus DH1, DSM1125.</title>
        <authorList>
            <person name="Poehlein A."/>
            <person name="Thauer R.K."/>
            <person name="Seedorf H."/>
            <person name="Daniel R."/>
        </authorList>
    </citation>
    <scope>NUCLEOTIDE SEQUENCE [LARGE SCALE GENOMIC DNA]</scope>
    <source>
        <strain evidence="1 2">DH1</strain>
    </source>
</reference>
<evidence type="ECO:0008006" key="3">
    <source>
        <dbReference type="Google" id="ProtNLM"/>
    </source>
</evidence>
<gene>
    <name evidence="1" type="ORF">MBBAR_10c00960</name>
</gene>
<dbReference type="Proteomes" id="UP000191661">
    <property type="component" value="Unassembled WGS sequence"/>
</dbReference>